<dbReference type="Gene3D" id="2.40.70.10">
    <property type="entry name" value="Acid Proteases"/>
    <property type="match status" value="2"/>
</dbReference>
<dbReference type="InterPro" id="IPR021109">
    <property type="entry name" value="Peptidase_aspartic_dom_sf"/>
</dbReference>
<evidence type="ECO:0000256" key="4">
    <source>
        <dbReference type="SAM" id="SignalP"/>
    </source>
</evidence>
<keyword evidence="7" id="KW-1185">Reference proteome</keyword>
<dbReference type="PANTHER" id="PTHR47966:SF51">
    <property type="entry name" value="BETA-SITE APP-CLEAVING ENZYME, ISOFORM A-RELATED"/>
    <property type="match status" value="1"/>
</dbReference>
<organism evidence="6 7">
    <name type="scientific">Rhodofomes roseus</name>
    <dbReference type="NCBI Taxonomy" id="34475"/>
    <lineage>
        <taxon>Eukaryota</taxon>
        <taxon>Fungi</taxon>
        <taxon>Dikarya</taxon>
        <taxon>Basidiomycota</taxon>
        <taxon>Agaricomycotina</taxon>
        <taxon>Agaricomycetes</taxon>
        <taxon>Polyporales</taxon>
        <taxon>Rhodofomes</taxon>
    </lineage>
</organism>
<dbReference type="RefSeq" id="XP_047777231.1">
    <property type="nucleotide sequence ID" value="XM_047916400.1"/>
</dbReference>
<dbReference type="PROSITE" id="PS51767">
    <property type="entry name" value="PEPTIDASE_A1"/>
    <property type="match status" value="1"/>
</dbReference>
<gene>
    <name evidence="6" type="ORF">C8Q71DRAFT_122203</name>
</gene>
<evidence type="ECO:0000313" key="6">
    <source>
        <dbReference type="EMBL" id="KAH9834745.1"/>
    </source>
</evidence>
<dbReference type="Pfam" id="PF00026">
    <property type="entry name" value="Asp"/>
    <property type="match status" value="1"/>
</dbReference>
<dbReference type="InterPro" id="IPR001461">
    <property type="entry name" value="Aspartic_peptidase_A1"/>
</dbReference>
<dbReference type="PRINTS" id="PR00792">
    <property type="entry name" value="PEPSIN"/>
</dbReference>
<sequence>MKLTAAPVLLALAWLRPSQAAPTPDLPLGLDMLAGSMSPPAQASKVTLPFARRVGYASSNNIVQFDQARAQFLRDRAQGKYVGVSSATEAASAVNVDATSRIVSYTANVQIGDPPTNYSLLIDTGSSNTWAGANMSNPYVFSETTVVTPNTVFVSYGSGFFGGVEVMDQISLGPELTITMQGLGAALVSSGFDGVDGIMGIGPQDLTCGTQLPGLNECVPTVVDNAWKQGLLEAYEIGISFTPSTTQAEMNGELTFGGIDERKYKGTLNYVNITSTSPASHYVGIEQTVTYGGTEILSPTAGIIDTGTTLLLLATNAFDAYQNMTGATMDQTTGLLQIDEEQYEALESLYFSIGDTVYEFTPDAQLWPRSLNEYIGGDPDGIYLIVSDNGAVAGSGLDFINGMGWLERFYTVYDVGNSRVGFATTSHTHSKSNFRTN</sequence>
<protein>
    <submittedName>
        <fullName evidence="6">Family A1 protease</fullName>
    </submittedName>
</protein>
<comment type="caution">
    <text evidence="6">The sequence shown here is derived from an EMBL/GenBank/DDBJ whole genome shotgun (WGS) entry which is preliminary data.</text>
</comment>
<dbReference type="PANTHER" id="PTHR47966">
    <property type="entry name" value="BETA-SITE APP-CLEAVING ENZYME, ISOFORM A-RELATED"/>
    <property type="match status" value="1"/>
</dbReference>
<evidence type="ECO:0000313" key="7">
    <source>
        <dbReference type="Proteomes" id="UP000814176"/>
    </source>
</evidence>
<dbReference type="PROSITE" id="PS00141">
    <property type="entry name" value="ASP_PROTEASE"/>
    <property type="match status" value="2"/>
</dbReference>
<keyword evidence="4" id="KW-0732">Signal</keyword>
<dbReference type="InterPro" id="IPR034164">
    <property type="entry name" value="Pepsin-like_dom"/>
</dbReference>
<evidence type="ECO:0000259" key="5">
    <source>
        <dbReference type="PROSITE" id="PS51767"/>
    </source>
</evidence>
<evidence type="ECO:0000256" key="3">
    <source>
        <dbReference type="RuleBase" id="RU000454"/>
    </source>
</evidence>
<dbReference type="SUPFAM" id="SSF50630">
    <property type="entry name" value="Acid proteases"/>
    <property type="match status" value="1"/>
</dbReference>
<feature type="signal peptide" evidence="4">
    <location>
        <begin position="1"/>
        <end position="20"/>
    </location>
</feature>
<evidence type="ECO:0000256" key="1">
    <source>
        <dbReference type="ARBA" id="ARBA00007447"/>
    </source>
</evidence>
<dbReference type="Proteomes" id="UP000814176">
    <property type="component" value="Unassembled WGS sequence"/>
</dbReference>
<keyword evidence="3" id="KW-0378">Hydrolase</keyword>
<keyword evidence="3 6" id="KW-0645">Protease</keyword>
<comment type="similarity">
    <text evidence="1 3">Belongs to the peptidase A1 family.</text>
</comment>
<dbReference type="GO" id="GO:0008233">
    <property type="term" value="F:peptidase activity"/>
    <property type="evidence" value="ECO:0007669"/>
    <property type="project" value="UniProtKB-KW"/>
</dbReference>
<dbReference type="InterPro" id="IPR001969">
    <property type="entry name" value="Aspartic_peptidase_AS"/>
</dbReference>
<reference evidence="6 7" key="1">
    <citation type="journal article" date="2021" name="Environ. Microbiol.">
        <title>Gene family expansions and transcriptome signatures uncover fungal adaptations to wood decay.</title>
        <authorList>
            <person name="Hage H."/>
            <person name="Miyauchi S."/>
            <person name="Viragh M."/>
            <person name="Drula E."/>
            <person name="Min B."/>
            <person name="Chaduli D."/>
            <person name="Navarro D."/>
            <person name="Favel A."/>
            <person name="Norest M."/>
            <person name="Lesage-Meessen L."/>
            <person name="Balint B."/>
            <person name="Merenyi Z."/>
            <person name="de Eugenio L."/>
            <person name="Morin E."/>
            <person name="Martinez A.T."/>
            <person name="Baldrian P."/>
            <person name="Stursova M."/>
            <person name="Martinez M.J."/>
            <person name="Novotny C."/>
            <person name="Magnuson J.K."/>
            <person name="Spatafora J.W."/>
            <person name="Maurice S."/>
            <person name="Pangilinan J."/>
            <person name="Andreopoulos W."/>
            <person name="LaButti K."/>
            <person name="Hundley H."/>
            <person name="Na H."/>
            <person name="Kuo A."/>
            <person name="Barry K."/>
            <person name="Lipzen A."/>
            <person name="Henrissat B."/>
            <person name="Riley R."/>
            <person name="Ahrendt S."/>
            <person name="Nagy L.G."/>
            <person name="Grigoriev I.V."/>
            <person name="Martin F."/>
            <person name="Rosso M.N."/>
        </authorList>
    </citation>
    <scope>NUCLEOTIDE SEQUENCE [LARGE SCALE GENOMIC DNA]</scope>
    <source>
        <strain evidence="6 7">CIRM-BRFM 1785</strain>
    </source>
</reference>
<proteinExistence type="inferred from homology"/>
<dbReference type="EMBL" id="JADCUA010000014">
    <property type="protein sequence ID" value="KAH9834745.1"/>
    <property type="molecule type" value="Genomic_DNA"/>
</dbReference>
<evidence type="ECO:0000256" key="2">
    <source>
        <dbReference type="ARBA" id="ARBA00022750"/>
    </source>
</evidence>
<dbReference type="CDD" id="cd05471">
    <property type="entry name" value="pepsin_like"/>
    <property type="match status" value="1"/>
</dbReference>
<dbReference type="GeneID" id="71997132"/>
<dbReference type="GO" id="GO:0006508">
    <property type="term" value="P:proteolysis"/>
    <property type="evidence" value="ECO:0007669"/>
    <property type="project" value="UniProtKB-KW"/>
</dbReference>
<feature type="domain" description="Peptidase A1" evidence="5">
    <location>
        <begin position="105"/>
        <end position="423"/>
    </location>
</feature>
<name>A0ABQ8KCC0_9APHY</name>
<feature type="chain" id="PRO_5045323975" evidence="4">
    <location>
        <begin position="21"/>
        <end position="437"/>
    </location>
</feature>
<accession>A0ABQ8KCC0</accession>
<dbReference type="InterPro" id="IPR033121">
    <property type="entry name" value="PEPTIDASE_A1"/>
</dbReference>
<keyword evidence="2 3" id="KW-0064">Aspartyl protease</keyword>